<evidence type="ECO:0000313" key="3">
    <source>
        <dbReference type="EMBL" id="CAD7272813.1"/>
    </source>
</evidence>
<protein>
    <recommendedName>
        <fullName evidence="2">Phosphofurin acidic cluster sorting protein 1/2 C-terminal domain-containing protein</fullName>
    </recommendedName>
</protein>
<feature type="domain" description="Phosphofurin acidic cluster sorting protein 1/2 C-terminal" evidence="2">
    <location>
        <begin position="311"/>
        <end position="684"/>
    </location>
</feature>
<keyword evidence="4" id="KW-1185">Reference proteome</keyword>
<name>A0A7R9BF45_9CRUS</name>
<dbReference type="PANTHER" id="PTHR13280">
    <property type="entry name" value="PHOSPHOFURIN ACIDIC CLUSTER SORTING PROTEIN"/>
    <property type="match status" value="1"/>
</dbReference>
<dbReference type="OrthoDB" id="28829at2759"/>
<dbReference type="PANTHER" id="PTHR13280:SF17">
    <property type="entry name" value="KRUEPPEL TARGET AT 95D, ISOFORM A"/>
    <property type="match status" value="1"/>
</dbReference>
<dbReference type="EMBL" id="OA882103">
    <property type="protein sequence ID" value="CAD7272813.1"/>
    <property type="molecule type" value="Genomic_DNA"/>
</dbReference>
<dbReference type="GO" id="GO:0072659">
    <property type="term" value="P:protein localization to plasma membrane"/>
    <property type="evidence" value="ECO:0007669"/>
    <property type="project" value="TreeGrafter"/>
</dbReference>
<organism evidence="3">
    <name type="scientific">Notodromas monacha</name>
    <dbReference type="NCBI Taxonomy" id="399045"/>
    <lineage>
        <taxon>Eukaryota</taxon>
        <taxon>Metazoa</taxon>
        <taxon>Ecdysozoa</taxon>
        <taxon>Arthropoda</taxon>
        <taxon>Crustacea</taxon>
        <taxon>Oligostraca</taxon>
        <taxon>Ostracoda</taxon>
        <taxon>Podocopa</taxon>
        <taxon>Podocopida</taxon>
        <taxon>Cypridocopina</taxon>
        <taxon>Cypridoidea</taxon>
        <taxon>Cyprididae</taxon>
        <taxon>Notodromas</taxon>
    </lineage>
</organism>
<evidence type="ECO:0000256" key="1">
    <source>
        <dbReference type="SAM" id="MobiDB-lite"/>
    </source>
</evidence>
<dbReference type="Pfam" id="PF10254">
    <property type="entry name" value="Pacs-1"/>
    <property type="match status" value="3"/>
</dbReference>
<accession>A0A7R9BF45</accession>
<feature type="domain" description="Phosphofurin acidic cluster sorting protein 1/2 C-terminal" evidence="2">
    <location>
        <begin position="16"/>
        <end position="84"/>
    </location>
</feature>
<dbReference type="AlphaFoldDB" id="A0A7R9BF45"/>
<feature type="compositionally biased region" description="Basic and acidic residues" evidence="1">
    <location>
        <begin position="531"/>
        <end position="547"/>
    </location>
</feature>
<sequence>MLFGFLLKAQPRKVLLEQLGRFLPTGVDDSLPSSLLIVSTMDPQGALVASLLNASSALRPAICTAGHADVRATVNCLVNRIQRYIILFGFLLKAQPRKVLLEQLGRFLPTGVDDSLPSSLLIVSTMDPQGALVASLLNASSALRPAICTAGHADVRATVNCLVNRIQRYCNSNAKTPNPVKVVLVGSDCHVNAAVKPFVEQLSSRPPDWQSYIRFLIVPLGVSNISRYIASIDNGYGNLFGIDGGWRELLEKEELIRKADGHEILSRVSQYIESSSGCLQLPIAEAMITYKEKSSDEGSSQVFIPFISVSVSNISRYIASIDNGYGNLFGIDGGWRELLEKEELIRKADGHEILSRVSQYIESSSGCLQLPIAEAMITYKEKSSDEGSSQVFIPFISEVRIAFSEPLFSASVDLDESCVGLSQGNSPGGVNAPGVSISGATGGNLSAGAIAMPSAASSPAGAISGSPPSSSQFGSSLLEARARLVGNTTPPSSPNIGMNHPPSYSQEPLDLQIDYWLSPGTLRLGIGAGERGADRGLDSGRGEERGGVRSLGGSRGDGAVSTADAEKSAKGGGKCSLRASFRSLIIQRQPALGETSGSHHFTMTYSLKEKKQKNVIQRLGKKKSEKESEGKSITVEGINRLVCMARAQNSPLRVTIDGMEWSGVKFFQLSSQWQTHVKHFPVATIAPLSHVLGDR</sequence>
<proteinExistence type="predicted"/>
<reference evidence="3" key="1">
    <citation type="submission" date="2020-11" db="EMBL/GenBank/DDBJ databases">
        <authorList>
            <person name="Tran Van P."/>
        </authorList>
    </citation>
    <scope>NUCLEOTIDE SEQUENCE</scope>
</reference>
<dbReference type="EMBL" id="CAJPEX010000066">
    <property type="protein sequence ID" value="CAG0912965.1"/>
    <property type="molecule type" value="Genomic_DNA"/>
</dbReference>
<gene>
    <name evidence="3" type="ORF">NMOB1V02_LOCUS734</name>
</gene>
<feature type="region of interest" description="Disordered" evidence="1">
    <location>
        <begin position="530"/>
        <end position="574"/>
    </location>
</feature>
<evidence type="ECO:0000313" key="4">
    <source>
        <dbReference type="Proteomes" id="UP000678499"/>
    </source>
</evidence>
<dbReference type="Proteomes" id="UP000678499">
    <property type="component" value="Unassembled WGS sequence"/>
</dbReference>
<feature type="domain" description="Phosphofurin acidic cluster sorting protein 1/2 C-terminal" evidence="2">
    <location>
        <begin position="101"/>
        <end position="309"/>
    </location>
</feature>
<evidence type="ECO:0000259" key="2">
    <source>
        <dbReference type="Pfam" id="PF10254"/>
    </source>
</evidence>
<dbReference type="InterPro" id="IPR019381">
    <property type="entry name" value="PACS1/2_C"/>
</dbReference>